<sequence length="37" mass="4074">MFTSNKGIEKYNALKQMAKKKPGNHVQQPNVASDAAQ</sequence>
<accession>A0A0A9GWY9</accession>
<reference evidence="2" key="1">
    <citation type="submission" date="2014-09" db="EMBL/GenBank/DDBJ databases">
        <authorList>
            <person name="Magalhaes I.L.F."/>
            <person name="Oliveira U."/>
            <person name="Santos F.R."/>
            <person name="Vidigal T.H.D.A."/>
            <person name="Brescovit A.D."/>
            <person name="Santos A.J."/>
        </authorList>
    </citation>
    <scope>NUCLEOTIDE SEQUENCE</scope>
    <source>
        <tissue evidence="2">Shoot tissue taken approximately 20 cm above the soil surface</tissue>
    </source>
</reference>
<feature type="region of interest" description="Disordered" evidence="1">
    <location>
        <begin position="1"/>
        <end position="37"/>
    </location>
</feature>
<dbReference type="EMBL" id="GBRH01168371">
    <property type="protein sequence ID" value="JAE29525.1"/>
    <property type="molecule type" value="Transcribed_RNA"/>
</dbReference>
<proteinExistence type="predicted"/>
<evidence type="ECO:0000313" key="2">
    <source>
        <dbReference type="EMBL" id="JAE29525.1"/>
    </source>
</evidence>
<reference evidence="2" key="2">
    <citation type="journal article" date="2015" name="Data Brief">
        <title>Shoot transcriptome of the giant reed, Arundo donax.</title>
        <authorList>
            <person name="Barrero R.A."/>
            <person name="Guerrero F.D."/>
            <person name="Moolhuijzen P."/>
            <person name="Goolsby J.A."/>
            <person name="Tidwell J."/>
            <person name="Bellgard S.E."/>
            <person name="Bellgard M.I."/>
        </authorList>
    </citation>
    <scope>NUCLEOTIDE SEQUENCE</scope>
    <source>
        <tissue evidence="2">Shoot tissue taken approximately 20 cm above the soil surface</tissue>
    </source>
</reference>
<dbReference type="AlphaFoldDB" id="A0A0A9GWY9"/>
<name>A0A0A9GWY9_ARUDO</name>
<protein>
    <submittedName>
        <fullName evidence="2">Uncharacterized protein</fullName>
    </submittedName>
</protein>
<organism evidence="2">
    <name type="scientific">Arundo donax</name>
    <name type="common">Giant reed</name>
    <name type="synonym">Donax arundinaceus</name>
    <dbReference type="NCBI Taxonomy" id="35708"/>
    <lineage>
        <taxon>Eukaryota</taxon>
        <taxon>Viridiplantae</taxon>
        <taxon>Streptophyta</taxon>
        <taxon>Embryophyta</taxon>
        <taxon>Tracheophyta</taxon>
        <taxon>Spermatophyta</taxon>
        <taxon>Magnoliopsida</taxon>
        <taxon>Liliopsida</taxon>
        <taxon>Poales</taxon>
        <taxon>Poaceae</taxon>
        <taxon>PACMAD clade</taxon>
        <taxon>Arundinoideae</taxon>
        <taxon>Arundineae</taxon>
        <taxon>Arundo</taxon>
    </lineage>
</organism>
<feature type="compositionally biased region" description="Polar residues" evidence="1">
    <location>
        <begin position="25"/>
        <end position="37"/>
    </location>
</feature>
<evidence type="ECO:0000256" key="1">
    <source>
        <dbReference type="SAM" id="MobiDB-lite"/>
    </source>
</evidence>